<evidence type="ECO:0000256" key="1">
    <source>
        <dbReference type="SAM" id="MobiDB-lite"/>
    </source>
</evidence>
<gene>
    <name evidence="2" type="ORF">DFR76_108270</name>
</gene>
<evidence type="ECO:0000313" key="2">
    <source>
        <dbReference type="EMBL" id="RDI64437.1"/>
    </source>
</evidence>
<evidence type="ECO:0000313" key="3">
    <source>
        <dbReference type="Proteomes" id="UP000254869"/>
    </source>
</evidence>
<feature type="region of interest" description="Disordered" evidence="1">
    <location>
        <begin position="149"/>
        <end position="170"/>
    </location>
</feature>
<dbReference type="STRING" id="1210086.GCA_001613105_02841"/>
<comment type="caution">
    <text evidence="2">The sequence shown here is derived from an EMBL/GenBank/DDBJ whole genome shotgun (WGS) entry which is preliminary data.</text>
</comment>
<accession>A0A370I123</accession>
<dbReference type="Proteomes" id="UP000254869">
    <property type="component" value="Unassembled WGS sequence"/>
</dbReference>
<proteinExistence type="predicted"/>
<name>A0A370I123_9NOCA</name>
<reference evidence="2 3" key="1">
    <citation type="submission" date="2018-07" db="EMBL/GenBank/DDBJ databases">
        <title>Genomic Encyclopedia of Type Strains, Phase IV (KMG-IV): sequencing the most valuable type-strain genomes for metagenomic binning, comparative biology and taxonomic classification.</title>
        <authorList>
            <person name="Goeker M."/>
        </authorList>
    </citation>
    <scope>NUCLEOTIDE SEQUENCE [LARGE SCALE GENOMIC DNA]</scope>
    <source>
        <strain evidence="2 3">DSM 44290</strain>
    </source>
</reference>
<keyword evidence="3" id="KW-1185">Reference proteome</keyword>
<protein>
    <submittedName>
        <fullName evidence="2">Uncharacterized protein</fullName>
    </submittedName>
</protein>
<organism evidence="2 3">
    <name type="scientific">Nocardia pseudobrasiliensis</name>
    <dbReference type="NCBI Taxonomy" id="45979"/>
    <lineage>
        <taxon>Bacteria</taxon>
        <taxon>Bacillati</taxon>
        <taxon>Actinomycetota</taxon>
        <taxon>Actinomycetes</taxon>
        <taxon>Mycobacteriales</taxon>
        <taxon>Nocardiaceae</taxon>
        <taxon>Nocardia</taxon>
    </lineage>
</organism>
<dbReference type="AlphaFoldDB" id="A0A370I123"/>
<sequence length="170" mass="19108">MTGDNSPQPRPLEKLINDANSGNLTVSFSSDIRVNAEEFVYIERDCQAFKDSIRSLQRVAQNISTQKSWGLGEDQQILPSAQTVVRRFRTKAAAIDPGKDSANNVFDILEQHYQIVDDLQQLHRTIAQKYMEADQQFAAQYNELMAHVPPSPITPGPVQGPIQQADGKWR</sequence>
<dbReference type="EMBL" id="QQBC01000008">
    <property type="protein sequence ID" value="RDI64437.1"/>
    <property type="molecule type" value="Genomic_DNA"/>
</dbReference>
<dbReference type="RefSeq" id="WP_067997507.1">
    <property type="nucleotide sequence ID" value="NZ_QQBC01000008.1"/>
</dbReference>